<dbReference type="InterPro" id="IPR037396">
    <property type="entry name" value="FMN_HAD"/>
</dbReference>
<keyword evidence="3 7" id="KW-0288">FMN</keyword>
<evidence type="ECO:0000256" key="5">
    <source>
        <dbReference type="ARBA" id="ARBA00024042"/>
    </source>
</evidence>
<dbReference type="PROSITE" id="PS00557">
    <property type="entry name" value="FMN_HYDROXY_ACID_DH_1"/>
    <property type="match status" value="1"/>
</dbReference>
<evidence type="ECO:0000256" key="3">
    <source>
        <dbReference type="ARBA" id="ARBA00022643"/>
    </source>
</evidence>
<evidence type="ECO:0000256" key="1">
    <source>
        <dbReference type="ARBA" id="ARBA00001917"/>
    </source>
</evidence>
<dbReference type="FunFam" id="3.20.20.70:FF:000029">
    <property type="entry name" value="L-lactate dehydrogenase"/>
    <property type="match status" value="1"/>
</dbReference>
<comment type="similarity">
    <text evidence="5">Belongs to the FMN-dependent alpha-hydroxy acid dehydrogenase family.</text>
</comment>
<feature type="binding site" evidence="7">
    <location>
        <position position="167"/>
    </location>
    <ligand>
        <name>glyoxylate</name>
        <dbReference type="ChEBI" id="CHEBI:36655"/>
    </ligand>
</feature>
<name>A0A438B825_9NOCA</name>
<feature type="domain" description="FMN hydroxy acid dehydrogenase" evidence="8">
    <location>
        <begin position="11"/>
        <end position="392"/>
    </location>
</feature>
<dbReference type="AlphaFoldDB" id="A0A438B825"/>
<dbReference type="PANTHER" id="PTHR10578">
    <property type="entry name" value="S -2-HYDROXY-ACID OXIDASE-RELATED"/>
    <property type="match status" value="1"/>
</dbReference>
<organism evidence="9 10">
    <name type="scientific">Prescottella agglutinans</name>
    <dbReference type="NCBI Taxonomy" id="1644129"/>
    <lineage>
        <taxon>Bacteria</taxon>
        <taxon>Bacillati</taxon>
        <taxon>Actinomycetota</taxon>
        <taxon>Actinomycetes</taxon>
        <taxon>Mycobacteriales</taxon>
        <taxon>Nocardiaceae</taxon>
        <taxon>Prescottella</taxon>
    </lineage>
</organism>
<dbReference type="PANTHER" id="PTHR10578:SF107">
    <property type="entry name" value="2-HYDROXYACID OXIDASE 1"/>
    <property type="match status" value="1"/>
</dbReference>
<dbReference type="OrthoDB" id="9770452at2"/>
<evidence type="ECO:0000256" key="2">
    <source>
        <dbReference type="ARBA" id="ARBA00022630"/>
    </source>
</evidence>
<feature type="active site" description="Proton acceptor" evidence="6">
    <location>
        <position position="287"/>
    </location>
</feature>
<comment type="cofactor">
    <cofactor evidence="1">
        <name>FMN</name>
        <dbReference type="ChEBI" id="CHEBI:58210"/>
    </cofactor>
</comment>
<sequence>MRAFGFDWQWRASGEPLSIEDYRRAAGRKVPRMVWSYIEGGADDLRTVAGKRSAFDDWWLVPSALAGHDTHGLATEVAGLPISMPVLTAPTGFNGLTRWSGDLDAIRAAERVGTRCVVSTASTWSVEEIADAAAAQHAFQLYPGAGGVAAALMRRAWAAGFRSLFVTVDVPTVGNREGEKRAGMGVPPVLTPRRLLDVSRHPRWAYDVVRHRRIGGRNLASGDGVTAALASIEVQERHLVQSRLNWDDLAWMRDNWQGTLHLKGVLRPEDAARAVDLGLDGVVVSNHGGRQLDGCMPSVTALPAVADAVAGRAEVLLDGGIRRGTDVIKALALGADAVLIGRPALYGMAVAGDRGVEHVLTLLRGEIERGLTLLGVRDVRDLNRSHVRPAVPGDQNAVSVQAITTQ</sequence>
<dbReference type="Gene3D" id="3.20.20.70">
    <property type="entry name" value="Aldolase class I"/>
    <property type="match status" value="1"/>
</dbReference>
<dbReference type="Pfam" id="PF01070">
    <property type="entry name" value="FMN_dh"/>
    <property type="match status" value="1"/>
</dbReference>
<feature type="binding site" evidence="7">
    <location>
        <begin position="341"/>
        <end position="342"/>
    </location>
    <ligand>
        <name>FMN</name>
        <dbReference type="ChEBI" id="CHEBI:58210"/>
    </ligand>
</feature>
<feature type="binding site" evidence="7">
    <location>
        <begin position="318"/>
        <end position="322"/>
    </location>
    <ligand>
        <name>FMN</name>
        <dbReference type="ChEBI" id="CHEBI:58210"/>
    </ligand>
</feature>
<gene>
    <name evidence="9" type="ORF">EGT67_24085</name>
</gene>
<evidence type="ECO:0000313" key="9">
    <source>
        <dbReference type="EMBL" id="RVW07055.1"/>
    </source>
</evidence>
<dbReference type="PIRSF" id="PIRSF000138">
    <property type="entry name" value="Al-hdrx_acd_dh"/>
    <property type="match status" value="1"/>
</dbReference>
<dbReference type="EMBL" id="RKLP01000015">
    <property type="protein sequence ID" value="RVW07055.1"/>
    <property type="molecule type" value="Genomic_DNA"/>
</dbReference>
<feature type="binding site" evidence="7">
    <location>
        <position position="285"/>
    </location>
    <ligand>
        <name>FMN</name>
        <dbReference type="ChEBI" id="CHEBI:58210"/>
    </ligand>
</feature>
<dbReference type="SUPFAM" id="SSF51395">
    <property type="entry name" value="FMN-linked oxidoreductases"/>
    <property type="match status" value="1"/>
</dbReference>
<reference evidence="9 10" key="1">
    <citation type="submission" date="2018-11" db="EMBL/GenBank/DDBJ databases">
        <title>Rhodococcus spongicola sp. nov. and Rhodococcus xishaensis sp. nov. from marine sponges.</title>
        <authorList>
            <person name="Li L."/>
            <person name="Lin H.W."/>
        </authorList>
    </citation>
    <scope>NUCLEOTIDE SEQUENCE [LARGE SCALE GENOMIC DNA]</scope>
    <source>
        <strain evidence="9 10">CCTCC AB2014297</strain>
    </source>
</reference>
<dbReference type="InterPro" id="IPR012133">
    <property type="entry name" value="Alpha-hydoxy_acid_DH_FMN"/>
</dbReference>
<dbReference type="InterPro" id="IPR008259">
    <property type="entry name" value="FMN_hydac_DH_AS"/>
</dbReference>
<evidence type="ECO:0000313" key="10">
    <source>
        <dbReference type="Proteomes" id="UP000286208"/>
    </source>
</evidence>
<comment type="caution">
    <text evidence="9">The sequence shown here is derived from an EMBL/GenBank/DDBJ whole genome shotgun (WGS) entry which is preliminary data.</text>
</comment>
<keyword evidence="10" id="KW-1185">Reference proteome</keyword>
<feature type="binding site" evidence="7">
    <location>
        <position position="290"/>
    </location>
    <ligand>
        <name>glyoxylate</name>
        <dbReference type="ChEBI" id="CHEBI:36655"/>
    </ligand>
</feature>
<proteinExistence type="inferred from homology"/>
<evidence type="ECO:0000259" key="8">
    <source>
        <dbReference type="PROSITE" id="PS51349"/>
    </source>
</evidence>
<dbReference type="GO" id="GO:0016614">
    <property type="term" value="F:oxidoreductase activity, acting on CH-OH group of donors"/>
    <property type="evidence" value="ECO:0007669"/>
    <property type="project" value="UniProtKB-ARBA"/>
</dbReference>
<protein>
    <submittedName>
        <fullName evidence="9">Alpha-hydroxy-acid oxidizing protein</fullName>
    </submittedName>
</protein>
<keyword evidence="4" id="KW-0560">Oxidoreductase</keyword>
<feature type="binding site" evidence="7">
    <location>
        <position position="176"/>
    </location>
    <ligand>
        <name>glyoxylate</name>
        <dbReference type="ChEBI" id="CHEBI:36655"/>
    </ligand>
</feature>
<keyword evidence="2 7" id="KW-0285">Flavoprotein</keyword>
<dbReference type="Proteomes" id="UP000286208">
    <property type="component" value="Unassembled WGS sequence"/>
</dbReference>
<evidence type="ECO:0000256" key="6">
    <source>
        <dbReference type="PIRSR" id="PIRSR000138-1"/>
    </source>
</evidence>
<feature type="binding site" evidence="7">
    <location>
        <position position="287"/>
    </location>
    <ligand>
        <name>glyoxylate</name>
        <dbReference type="ChEBI" id="CHEBI:36655"/>
    </ligand>
</feature>
<feature type="binding site" evidence="7">
    <location>
        <begin position="90"/>
        <end position="92"/>
    </location>
    <ligand>
        <name>FMN</name>
        <dbReference type="ChEBI" id="CHEBI:58210"/>
    </ligand>
</feature>
<evidence type="ECO:0000256" key="7">
    <source>
        <dbReference type="PIRSR" id="PIRSR000138-2"/>
    </source>
</evidence>
<dbReference type="InterPro" id="IPR013785">
    <property type="entry name" value="Aldolase_TIM"/>
</dbReference>
<dbReference type="RefSeq" id="WP_127918633.1">
    <property type="nucleotide sequence ID" value="NZ_RKLP01000015.1"/>
</dbReference>
<dbReference type="GO" id="GO:0010181">
    <property type="term" value="F:FMN binding"/>
    <property type="evidence" value="ECO:0007669"/>
    <property type="project" value="InterPro"/>
</dbReference>
<dbReference type="PROSITE" id="PS51349">
    <property type="entry name" value="FMN_HYDROXY_ACID_DH_2"/>
    <property type="match status" value="1"/>
</dbReference>
<dbReference type="InterPro" id="IPR000262">
    <property type="entry name" value="FMN-dep_DH"/>
</dbReference>
<evidence type="ECO:0000256" key="4">
    <source>
        <dbReference type="ARBA" id="ARBA00023002"/>
    </source>
</evidence>
<feature type="binding site" evidence="7">
    <location>
        <position position="142"/>
    </location>
    <ligand>
        <name>glyoxylate</name>
        <dbReference type="ChEBI" id="CHEBI:36655"/>
    </ligand>
</feature>
<accession>A0A438B825</accession>
<feature type="binding site" evidence="7">
    <location>
        <position position="119"/>
    </location>
    <ligand>
        <name>FMN</name>
        <dbReference type="ChEBI" id="CHEBI:58210"/>
    </ligand>
</feature>
<feature type="binding site" evidence="7">
    <location>
        <position position="37"/>
    </location>
    <ligand>
        <name>glyoxylate</name>
        <dbReference type="ChEBI" id="CHEBI:36655"/>
    </ligand>
</feature>
<feature type="binding site" evidence="7">
    <location>
        <position position="263"/>
    </location>
    <ligand>
        <name>glyoxylate</name>
        <dbReference type="ChEBI" id="CHEBI:36655"/>
    </ligand>
</feature>
<dbReference type="CDD" id="cd02809">
    <property type="entry name" value="alpha_hydroxyacid_oxid_FMN"/>
    <property type="match status" value="1"/>
</dbReference>
<feature type="binding site" evidence="7">
    <location>
        <position position="140"/>
    </location>
    <ligand>
        <name>FMN</name>
        <dbReference type="ChEBI" id="CHEBI:58210"/>
    </ligand>
</feature>